<accession>W8RTR4</accession>
<evidence type="ECO:0000313" key="1">
    <source>
        <dbReference type="EMBL" id="AHL75436.1"/>
    </source>
</evidence>
<dbReference type="EMBL" id="CP007441">
    <property type="protein sequence ID" value="AHL75436.1"/>
    <property type="molecule type" value="Genomic_DNA"/>
</dbReference>
<sequence>MADIELSVASSYRRVDYTVTLIGSTLGQERWTFRANIHPLAPWVAGDTFVSPGFYCTDAEAHQAAIEVIELYIDRQWKLRAHAGL</sequence>
<dbReference type="Proteomes" id="UP000019522">
    <property type="component" value="Chromosome"/>
</dbReference>
<proteinExistence type="predicted"/>
<organism evidence="1 2">
    <name type="scientific">Stutzerimonas stutzeri</name>
    <name type="common">Pseudomonas stutzeri</name>
    <dbReference type="NCBI Taxonomy" id="316"/>
    <lineage>
        <taxon>Bacteria</taxon>
        <taxon>Pseudomonadati</taxon>
        <taxon>Pseudomonadota</taxon>
        <taxon>Gammaproteobacteria</taxon>
        <taxon>Pseudomonadales</taxon>
        <taxon>Pseudomonadaceae</taxon>
        <taxon>Stutzerimonas</taxon>
    </lineage>
</organism>
<evidence type="ECO:0000313" key="2">
    <source>
        <dbReference type="Proteomes" id="UP000019522"/>
    </source>
</evidence>
<name>W8RTR4_STUST</name>
<dbReference type="PATRIC" id="fig|316.77.peg.2013"/>
<dbReference type="KEGG" id="pstt:CH92_10070"/>
<dbReference type="RefSeq" id="WP_025241619.1">
    <property type="nucleotide sequence ID" value="NZ_CP007441.1"/>
</dbReference>
<gene>
    <name evidence="1" type="ORF">CH92_10070</name>
</gene>
<dbReference type="AlphaFoldDB" id="W8RTR4"/>
<reference evidence="2" key="1">
    <citation type="journal article" date="2014" name="Genome Announc.">
        <title>Complete Genome Sequence of the Highly Transformable Pseudomonas stutzeri Strain 28a24.</title>
        <authorList>
            <person name="Smith B.A."/>
            <person name="Dougherty K.M."/>
            <person name="Baltrus D.A."/>
        </authorList>
    </citation>
    <scope>NUCLEOTIDE SEQUENCE [LARGE SCALE GENOMIC DNA]</scope>
    <source>
        <strain evidence="2">28a24</strain>
    </source>
</reference>
<protein>
    <submittedName>
        <fullName evidence="1">Uncharacterized protein</fullName>
    </submittedName>
</protein>
<reference evidence="1 2" key="2">
    <citation type="submission" date="2014-03" db="EMBL/GenBank/DDBJ databases">
        <authorList>
            <person name="Baltrus D."/>
            <person name="Dougherty K."/>
        </authorList>
    </citation>
    <scope>NUCLEOTIDE SEQUENCE</scope>
    <source>
        <strain evidence="1 2">28a24</strain>
    </source>
</reference>